<reference evidence="1 2" key="1">
    <citation type="submission" date="2020-08" db="EMBL/GenBank/DDBJ databases">
        <title>Genomic Encyclopedia of Type Strains, Phase IV (KMG-IV): sequencing the most valuable type-strain genomes for metagenomic binning, comparative biology and taxonomic classification.</title>
        <authorList>
            <person name="Goeker M."/>
        </authorList>
    </citation>
    <scope>NUCLEOTIDE SEQUENCE [LARGE SCALE GENOMIC DNA]</scope>
    <source>
        <strain evidence="1 2">DSM 29007</strain>
    </source>
</reference>
<evidence type="ECO:0000313" key="2">
    <source>
        <dbReference type="Proteomes" id="UP000582837"/>
    </source>
</evidence>
<dbReference type="Proteomes" id="UP000582837">
    <property type="component" value="Unassembled WGS sequence"/>
</dbReference>
<gene>
    <name evidence="1" type="ORF">HNQ61_001094</name>
</gene>
<sequence>MKKLRLDIEEIAVESFIMSEESLEVGTVRGQQDAAEAIAGGGTIFSLCNTCDNTCDVNAATCGASCGTACRPTVNTPDCYTPRASTCVNGGCRFAVLTDAREHNAAGFGG</sequence>
<protein>
    <submittedName>
        <fullName evidence="1">Uncharacterized protein</fullName>
    </submittedName>
</protein>
<evidence type="ECO:0000313" key="1">
    <source>
        <dbReference type="EMBL" id="MBB6069479.1"/>
    </source>
</evidence>
<name>A0A841GSU3_9BACT</name>
<comment type="caution">
    <text evidence="1">The sequence shown here is derived from an EMBL/GenBank/DDBJ whole genome shotgun (WGS) entry which is preliminary data.</text>
</comment>
<keyword evidence="2" id="KW-1185">Reference proteome</keyword>
<organism evidence="1 2">
    <name type="scientific">Longimicrobium terrae</name>
    <dbReference type="NCBI Taxonomy" id="1639882"/>
    <lineage>
        <taxon>Bacteria</taxon>
        <taxon>Pseudomonadati</taxon>
        <taxon>Gemmatimonadota</taxon>
        <taxon>Longimicrobiia</taxon>
        <taxon>Longimicrobiales</taxon>
        <taxon>Longimicrobiaceae</taxon>
        <taxon>Longimicrobium</taxon>
    </lineage>
</organism>
<dbReference type="RefSeq" id="WP_170037556.1">
    <property type="nucleotide sequence ID" value="NZ_JABDTL010000002.1"/>
</dbReference>
<accession>A0A841GSU3</accession>
<dbReference type="EMBL" id="JACHIA010000002">
    <property type="protein sequence ID" value="MBB6069479.1"/>
    <property type="molecule type" value="Genomic_DNA"/>
</dbReference>
<proteinExistence type="predicted"/>
<dbReference type="AlphaFoldDB" id="A0A841GSU3"/>